<accession>A0A4Q2DGS5</accession>
<dbReference type="OrthoDB" id="3262409at2759"/>
<keyword evidence="1" id="KW-0812">Transmembrane</keyword>
<dbReference type="PANTHER" id="PTHR40465:SF1">
    <property type="entry name" value="DUF6534 DOMAIN-CONTAINING PROTEIN"/>
    <property type="match status" value="1"/>
</dbReference>
<feature type="transmembrane region" description="Helical" evidence="1">
    <location>
        <begin position="50"/>
        <end position="73"/>
    </location>
</feature>
<feature type="transmembrane region" description="Helical" evidence="1">
    <location>
        <begin position="7"/>
        <end position="30"/>
    </location>
</feature>
<dbReference type="Pfam" id="PF20152">
    <property type="entry name" value="DUF6534"/>
    <property type="match status" value="1"/>
</dbReference>
<name>A0A4Q2DGS5_9AGAR</name>
<dbReference type="EMBL" id="SDEE01000301">
    <property type="protein sequence ID" value="RXW17944.1"/>
    <property type="molecule type" value="Genomic_DNA"/>
</dbReference>
<evidence type="ECO:0000256" key="1">
    <source>
        <dbReference type="SAM" id="Phobius"/>
    </source>
</evidence>
<dbReference type="Proteomes" id="UP000290288">
    <property type="component" value="Unassembled WGS sequence"/>
</dbReference>
<feature type="transmembrane region" description="Helical" evidence="1">
    <location>
        <begin position="209"/>
        <end position="227"/>
    </location>
</feature>
<keyword evidence="4" id="KW-1185">Reference proteome</keyword>
<organism evidence="3 4">
    <name type="scientific">Candolleomyces aberdarensis</name>
    <dbReference type="NCBI Taxonomy" id="2316362"/>
    <lineage>
        <taxon>Eukaryota</taxon>
        <taxon>Fungi</taxon>
        <taxon>Dikarya</taxon>
        <taxon>Basidiomycota</taxon>
        <taxon>Agaricomycotina</taxon>
        <taxon>Agaricomycetes</taxon>
        <taxon>Agaricomycetidae</taxon>
        <taxon>Agaricales</taxon>
        <taxon>Agaricineae</taxon>
        <taxon>Psathyrellaceae</taxon>
        <taxon>Candolleomyces</taxon>
    </lineage>
</organism>
<dbReference type="STRING" id="2316362.A0A4Q2DGS5"/>
<feature type="domain" description="DUF6534" evidence="2">
    <location>
        <begin position="144"/>
        <end position="231"/>
    </location>
</feature>
<keyword evidence="1" id="KW-1133">Transmembrane helix</keyword>
<feature type="transmembrane region" description="Helical" evidence="1">
    <location>
        <begin position="93"/>
        <end position="120"/>
    </location>
</feature>
<comment type="caution">
    <text evidence="3">The sequence shown here is derived from an EMBL/GenBank/DDBJ whole genome shotgun (WGS) entry which is preliminary data.</text>
</comment>
<keyword evidence="1" id="KW-0472">Membrane</keyword>
<dbReference type="InterPro" id="IPR045339">
    <property type="entry name" value="DUF6534"/>
</dbReference>
<evidence type="ECO:0000313" key="4">
    <source>
        <dbReference type="Proteomes" id="UP000290288"/>
    </source>
</evidence>
<feature type="transmembrane region" description="Helical" evidence="1">
    <location>
        <begin position="182"/>
        <end position="203"/>
    </location>
</feature>
<evidence type="ECO:0000259" key="2">
    <source>
        <dbReference type="Pfam" id="PF20152"/>
    </source>
</evidence>
<protein>
    <recommendedName>
        <fullName evidence="2">DUF6534 domain-containing protein</fullName>
    </recommendedName>
</protein>
<evidence type="ECO:0000313" key="3">
    <source>
        <dbReference type="EMBL" id="RXW17944.1"/>
    </source>
</evidence>
<dbReference type="AlphaFoldDB" id="A0A4Q2DGS5"/>
<sequence length="295" mass="33097">MTDRLVLRCLVALVMVIECLHIIFATQSTWRVLVEAFTEPMKMVIQSNTGLSTAFFNALLALAVEAFFAWRIYSLTSDERINKWFSLSVAAKLLAMLPFIIILLALLQFGAAVVMAIKFIRIGRRIQDIYKIKLPISIHLGTQLASDTLITLGMVISLIKFKKRTRMKQTKSMLNRLVLHTVENGLITTLCASGNLIMCLVNVPGLIAVAFHYVLGILYGIVLMTTLNRRQDYRQFDNGDITLELNLPPTDILSPSSTVTQARTMQEAETRIASPLTPVRISLRQMVELNANMKP</sequence>
<reference evidence="3 4" key="1">
    <citation type="submission" date="2019-01" db="EMBL/GenBank/DDBJ databases">
        <title>Draft genome sequence of Psathyrella aberdarensis IHI B618.</title>
        <authorList>
            <person name="Buettner E."/>
            <person name="Kellner H."/>
        </authorList>
    </citation>
    <scope>NUCLEOTIDE SEQUENCE [LARGE SCALE GENOMIC DNA]</scope>
    <source>
        <strain evidence="3 4">IHI B618</strain>
    </source>
</reference>
<proteinExistence type="predicted"/>
<gene>
    <name evidence="3" type="ORF">EST38_g7914</name>
</gene>
<feature type="transmembrane region" description="Helical" evidence="1">
    <location>
        <begin position="140"/>
        <end position="161"/>
    </location>
</feature>
<dbReference type="PANTHER" id="PTHR40465">
    <property type="entry name" value="CHROMOSOME 1, WHOLE GENOME SHOTGUN SEQUENCE"/>
    <property type="match status" value="1"/>
</dbReference>